<feature type="domain" description="Glycosyl transferase family 1" evidence="1">
    <location>
        <begin position="172"/>
        <end position="324"/>
    </location>
</feature>
<dbReference type="SUPFAM" id="SSF53756">
    <property type="entry name" value="UDP-Glycosyltransferase/glycogen phosphorylase"/>
    <property type="match status" value="1"/>
</dbReference>
<proteinExistence type="predicted"/>
<keyword evidence="5" id="KW-1185">Reference proteome</keyword>
<evidence type="ECO:0000313" key="3">
    <source>
        <dbReference type="EMBL" id="RCW32804.1"/>
    </source>
</evidence>
<dbReference type="Proteomes" id="UP000253065">
    <property type="component" value="Unassembled WGS sequence"/>
</dbReference>
<evidence type="ECO:0000313" key="2">
    <source>
        <dbReference type="EMBL" id="RBP71785.1"/>
    </source>
</evidence>
<dbReference type="PANTHER" id="PTHR46660:SF2">
    <property type="entry name" value="GLYCOSYLTRANSFERASE 1 DOMAIN-CONTAINING PROTEIN 1"/>
    <property type="match status" value="1"/>
</dbReference>
<dbReference type="InterPro" id="IPR052622">
    <property type="entry name" value="Glycosyltransferase_G1"/>
</dbReference>
<reference evidence="3 4" key="1">
    <citation type="submission" date="2018-07" db="EMBL/GenBank/DDBJ databases">
        <title>Freshwater and sediment microbial communities from various areas in North America, analyzing microbe dynamics in response to fracking.</title>
        <authorList>
            <person name="Lamendella R."/>
        </authorList>
    </citation>
    <scope>NUCLEOTIDE SEQUENCE [LARGE SCALE GENOMIC DNA]</scope>
    <source>
        <strain evidence="3 4">114E</strain>
        <strain evidence="2 5">114E_o</strain>
    </source>
</reference>
<dbReference type="CDD" id="cd03801">
    <property type="entry name" value="GT4_PimA-like"/>
    <property type="match status" value="1"/>
</dbReference>
<dbReference type="InterPro" id="IPR001296">
    <property type="entry name" value="Glyco_trans_1"/>
</dbReference>
<organism evidence="3 4">
    <name type="scientific">Marinobacter nauticus</name>
    <name type="common">Marinobacter hydrocarbonoclasticus</name>
    <name type="synonym">Marinobacter aquaeolei</name>
    <dbReference type="NCBI Taxonomy" id="2743"/>
    <lineage>
        <taxon>Bacteria</taxon>
        <taxon>Pseudomonadati</taxon>
        <taxon>Pseudomonadota</taxon>
        <taxon>Gammaproteobacteria</taxon>
        <taxon>Pseudomonadales</taxon>
        <taxon>Marinobacteraceae</taxon>
        <taxon>Marinobacter</taxon>
    </lineage>
</organism>
<dbReference type="AlphaFoldDB" id="A0A368UZD2"/>
<protein>
    <submittedName>
        <fullName evidence="2 3">Glycosyltransferase (TIGR04348 family)</fullName>
    </submittedName>
</protein>
<evidence type="ECO:0000313" key="4">
    <source>
        <dbReference type="Proteomes" id="UP000252795"/>
    </source>
</evidence>
<comment type="caution">
    <text evidence="3">The sequence shown here is derived from an EMBL/GenBank/DDBJ whole genome shotgun (WGS) entry which is preliminary data.</text>
</comment>
<dbReference type="Proteomes" id="UP000252795">
    <property type="component" value="Unassembled WGS sequence"/>
</dbReference>
<dbReference type="EMBL" id="QNSA01000008">
    <property type="protein sequence ID" value="RBP71785.1"/>
    <property type="molecule type" value="Genomic_DNA"/>
</dbReference>
<evidence type="ECO:0000313" key="5">
    <source>
        <dbReference type="Proteomes" id="UP000253065"/>
    </source>
</evidence>
<name>A0A368UZD2_MARNT</name>
<evidence type="ECO:0000259" key="1">
    <source>
        <dbReference type="Pfam" id="PF00534"/>
    </source>
</evidence>
<dbReference type="Pfam" id="PF00534">
    <property type="entry name" value="Glycos_transf_1"/>
    <property type="match status" value="1"/>
</dbReference>
<sequence length="353" mass="39363">MISIKSEPVYEGRLYLAQCHMQNFSKTEQVNAMRLTIVTPAGPDSKAGNRATALRWQSLLEAASHQVEVVTEYQRQETDCLIALHAWRSADAVKRYRETWPEKPLIVVLTGTDIYRFQHEFPDITWASMDAADLLIGLHDLVAEDIPERYHDKLLCLRQSAPKPSVAGSARAEKDQFHVCVIGHLRDEKDSLRAAWACYHLPEQSRIVVSCAGKAHNEAWREKALEESRSNPRFHYLGELDKPKLEHLMAVSNLMVISSIMEGGANVVSEACRAGLPILASDIPGNRGLLGDDYPGYFPVKDDKALASLMLRAETDAEFLAELRAKVNALASGFTPESELESLELALVRCKKG</sequence>
<dbReference type="InterPro" id="IPR027627">
    <property type="entry name" value="Glycosyltransferase_put"/>
</dbReference>
<dbReference type="GO" id="GO:0016757">
    <property type="term" value="F:glycosyltransferase activity"/>
    <property type="evidence" value="ECO:0007669"/>
    <property type="project" value="InterPro"/>
</dbReference>
<dbReference type="NCBIfam" id="TIGR04348">
    <property type="entry name" value="selenoneine biosynthesis selenosugar synthase SenB"/>
    <property type="match status" value="1"/>
</dbReference>
<gene>
    <name evidence="3" type="ORF">DET51_10828</name>
    <name evidence="2" type="ORF">DET64_10828</name>
</gene>
<accession>A0A368UZD2</accession>
<keyword evidence="3" id="KW-0808">Transferase</keyword>
<dbReference type="EMBL" id="QPJB01000008">
    <property type="protein sequence ID" value="RCW32804.1"/>
    <property type="molecule type" value="Genomic_DNA"/>
</dbReference>
<dbReference type="Gene3D" id="3.40.50.2000">
    <property type="entry name" value="Glycogen Phosphorylase B"/>
    <property type="match status" value="1"/>
</dbReference>
<dbReference type="PANTHER" id="PTHR46660">
    <property type="match status" value="1"/>
</dbReference>